<dbReference type="STRING" id="1848.SAMN05443637_111140"/>
<dbReference type="AlphaFoldDB" id="A0A1M6V1A7"/>
<sequence length="322" mass="34639">MTEHVDATTVRSALALASRAPSVHNSQPWLWRYDSRTVHLRADRRRWLRATDAPGRDMLLSCGTALHHARIALAAAGVAATVRRMPDPADPDHLATMVLHARPASDADMRAASMIARRRTDRRRYTDWPVPPAFLDELVERAAAEGVVARALDGAGGRAAVVEAIRVAAALRSEVDQYLTETAVWTGRLGGDDGIRATSLLADSTTGDGLARRFPAGTIVQEDGTDGAALLVLGTASDDALSQLRAGEALSAMLLHATDLGLATCPLTEPLEVETTYRAIRDGLLDGALMPQVILRVGWAPADPLPLTPRRPVEDMIERIPR</sequence>
<dbReference type="OrthoDB" id="8156917at2"/>
<gene>
    <name evidence="1" type="ORF">SAMN05443637_111140</name>
</gene>
<evidence type="ECO:0000313" key="1">
    <source>
        <dbReference type="EMBL" id="SHK75297.1"/>
    </source>
</evidence>
<dbReference type="InterPro" id="IPR050627">
    <property type="entry name" value="Nitroreductase/BluB"/>
</dbReference>
<dbReference type="RefSeq" id="WP_073457847.1">
    <property type="nucleotide sequence ID" value="NZ_CALGVN010000059.1"/>
</dbReference>
<accession>A0A1M6V1A7</accession>
<protein>
    <submittedName>
        <fullName evidence="1">Nitroreductase</fullName>
    </submittedName>
</protein>
<name>A0A1M6V1A7_PSETH</name>
<dbReference type="EMBL" id="FRAP01000011">
    <property type="protein sequence ID" value="SHK75297.1"/>
    <property type="molecule type" value="Genomic_DNA"/>
</dbReference>
<dbReference type="Proteomes" id="UP000184363">
    <property type="component" value="Unassembled WGS sequence"/>
</dbReference>
<organism evidence="1 2">
    <name type="scientific">Pseudonocardia thermophila</name>
    <dbReference type="NCBI Taxonomy" id="1848"/>
    <lineage>
        <taxon>Bacteria</taxon>
        <taxon>Bacillati</taxon>
        <taxon>Actinomycetota</taxon>
        <taxon>Actinomycetes</taxon>
        <taxon>Pseudonocardiales</taxon>
        <taxon>Pseudonocardiaceae</taxon>
        <taxon>Pseudonocardia</taxon>
    </lineage>
</organism>
<proteinExistence type="predicted"/>
<dbReference type="PANTHER" id="PTHR23026">
    <property type="entry name" value="NADPH NITROREDUCTASE"/>
    <property type="match status" value="1"/>
</dbReference>
<dbReference type="InterPro" id="IPR000415">
    <property type="entry name" value="Nitroreductase-like"/>
</dbReference>
<reference evidence="1 2" key="1">
    <citation type="submission" date="2016-11" db="EMBL/GenBank/DDBJ databases">
        <authorList>
            <person name="Jaros S."/>
            <person name="Januszkiewicz K."/>
            <person name="Wedrychowicz H."/>
        </authorList>
    </citation>
    <scope>NUCLEOTIDE SEQUENCE [LARGE SCALE GENOMIC DNA]</scope>
    <source>
        <strain evidence="1 2">DSM 43832</strain>
    </source>
</reference>
<dbReference type="PANTHER" id="PTHR23026:SF123">
    <property type="entry name" value="NAD(P)H NITROREDUCTASE RV3131-RELATED"/>
    <property type="match status" value="1"/>
</dbReference>
<dbReference type="Gene3D" id="3.40.109.10">
    <property type="entry name" value="NADH Oxidase"/>
    <property type="match status" value="1"/>
</dbReference>
<dbReference type="NCBIfam" id="NF047509">
    <property type="entry name" value="Rv3131_FMN_oxido"/>
    <property type="match status" value="1"/>
</dbReference>
<dbReference type="GO" id="GO:0016491">
    <property type="term" value="F:oxidoreductase activity"/>
    <property type="evidence" value="ECO:0007669"/>
    <property type="project" value="InterPro"/>
</dbReference>
<dbReference type="SUPFAM" id="SSF55469">
    <property type="entry name" value="FMN-dependent nitroreductase-like"/>
    <property type="match status" value="2"/>
</dbReference>
<evidence type="ECO:0000313" key="2">
    <source>
        <dbReference type="Proteomes" id="UP000184363"/>
    </source>
</evidence>
<keyword evidence="2" id="KW-1185">Reference proteome</keyword>